<gene>
    <name evidence="3" type="ORF">MQE36_08375</name>
</gene>
<reference evidence="3 4" key="1">
    <citation type="journal article" date="2018" name="Int. J. Syst. Evol. Microbiol.">
        <title>Zhouia spongiae sp. nov., isolated from a marine sponge.</title>
        <authorList>
            <person name="Zhuang L."/>
            <person name="Lin B."/>
            <person name="Qin F."/>
            <person name="Luo L."/>
        </authorList>
    </citation>
    <scope>NUCLEOTIDE SEQUENCE [LARGE SCALE GENOMIC DNA]</scope>
    <source>
        <strain evidence="3 4">HN-Y44</strain>
    </source>
</reference>
<dbReference type="RefSeq" id="WP_242938708.1">
    <property type="nucleotide sequence ID" value="NZ_CP094326.1"/>
</dbReference>
<evidence type="ECO:0000313" key="4">
    <source>
        <dbReference type="Proteomes" id="UP000829476"/>
    </source>
</evidence>
<feature type="domain" description="DUF7738" evidence="2">
    <location>
        <begin position="15"/>
        <end position="110"/>
    </location>
</feature>
<evidence type="ECO:0000259" key="1">
    <source>
        <dbReference type="Pfam" id="PF21832"/>
    </source>
</evidence>
<dbReference type="EMBL" id="CP094326">
    <property type="protein sequence ID" value="UNZ00341.1"/>
    <property type="molecule type" value="Genomic_DNA"/>
</dbReference>
<dbReference type="Proteomes" id="UP000829476">
    <property type="component" value="Chromosome"/>
</dbReference>
<feature type="domain" description="DUF6892" evidence="1">
    <location>
        <begin position="167"/>
        <end position="299"/>
    </location>
</feature>
<sequence length="303" mass="35752">MINLINKKNKSSSITFKIDSNKLSINNNIIKLPTDWQELNKYFGKPSQIKRNEIYWKEIGISTNPHGNGKTNHITLHTDYNPIWAKPKLEQKPYFNGTIIIDGVKVKKQHCNNITMRKYEIKQFTYPGKKRPCLISISYNEIFDKDFVKPKLTKDKYTIKKLEEEQIEFKDFGFKLSIIQELMYHKELLKPKFDLSEFVDWYDKRKIEIEKEGYDLIPEVTQYFKDLPIPKKYASEVTEIYQDGGNDIYMQLLRFGEGSEDYWDIETAIDAKQFPNLKQAKLGYAKDNVVDEMNNMGIKTELI</sequence>
<proteinExistence type="predicted"/>
<protein>
    <submittedName>
        <fullName evidence="3">Uncharacterized protein</fullName>
    </submittedName>
</protein>
<name>A0ABY3YR71_9FLAO</name>
<dbReference type="InterPro" id="IPR056640">
    <property type="entry name" value="DUF7738"/>
</dbReference>
<dbReference type="Pfam" id="PF21832">
    <property type="entry name" value="DUF6892"/>
    <property type="match status" value="1"/>
</dbReference>
<dbReference type="Pfam" id="PF24880">
    <property type="entry name" value="DUF7738"/>
    <property type="match status" value="1"/>
</dbReference>
<dbReference type="InterPro" id="IPR054187">
    <property type="entry name" value="DUF6892"/>
</dbReference>
<keyword evidence="4" id="KW-1185">Reference proteome</keyword>
<accession>A0ABY3YR71</accession>
<evidence type="ECO:0000313" key="3">
    <source>
        <dbReference type="EMBL" id="UNZ00341.1"/>
    </source>
</evidence>
<organism evidence="3 4">
    <name type="scientific">Zhouia spongiae</name>
    <dbReference type="NCBI Taxonomy" id="2202721"/>
    <lineage>
        <taxon>Bacteria</taxon>
        <taxon>Pseudomonadati</taxon>
        <taxon>Bacteroidota</taxon>
        <taxon>Flavobacteriia</taxon>
        <taxon>Flavobacteriales</taxon>
        <taxon>Flavobacteriaceae</taxon>
        <taxon>Zhouia</taxon>
    </lineage>
</organism>
<evidence type="ECO:0000259" key="2">
    <source>
        <dbReference type="Pfam" id="PF24880"/>
    </source>
</evidence>